<dbReference type="Proteomes" id="UP000438106">
    <property type="component" value="Unassembled WGS sequence"/>
</dbReference>
<keyword evidence="5" id="KW-1185">Reference proteome</keyword>
<name>A0A7X3FQZ9_9HYPH</name>
<keyword evidence="2" id="KW-0012">Acyltransferase</keyword>
<proteinExistence type="predicted"/>
<dbReference type="PROSITE" id="PS51186">
    <property type="entry name" value="GNAT"/>
    <property type="match status" value="1"/>
</dbReference>
<keyword evidence="1 4" id="KW-0808">Transferase</keyword>
<dbReference type="PANTHER" id="PTHR43420">
    <property type="entry name" value="ACETYLTRANSFERASE"/>
    <property type="match status" value="1"/>
</dbReference>
<evidence type="ECO:0000256" key="1">
    <source>
        <dbReference type="ARBA" id="ARBA00022679"/>
    </source>
</evidence>
<protein>
    <submittedName>
        <fullName evidence="4">GNAT family N-acetyltransferase</fullName>
    </submittedName>
</protein>
<reference evidence="4 5" key="1">
    <citation type="submission" date="2019-12" db="EMBL/GenBank/DDBJ databases">
        <title>Devosia maris sp. nov., isolated from the deep seawater.</title>
        <authorList>
            <person name="Liu Y."/>
        </authorList>
    </citation>
    <scope>NUCLEOTIDE SEQUENCE [LARGE SCALE GENOMIC DNA]</scope>
    <source>
        <strain evidence="4 5">L53-10-65</strain>
    </source>
</reference>
<dbReference type="SUPFAM" id="SSF55729">
    <property type="entry name" value="Acyl-CoA N-acyltransferases (Nat)"/>
    <property type="match status" value="1"/>
</dbReference>
<sequence>MRLHQWQCDGRNHRAQRVSFVIKRLGLEDAAAYRAIRHEALANHPEAFVSTAEGFAQKSDAEIVQTLEALTIFGAVLPDGRLGGINAFLRNEGAKEQHRGWMIQVYVRPEHRGSGMAQALVEHLVDRARHHVLQIHLGVWSENIPAIRLYKRLGFETYGTEPRYLFVNGRFIDEHLMVRFLDKAPIESDQK</sequence>
<organism evidence="4 5">
    <name type="scientific">Devosia marina</name>
    <dbReference type="NCBI Taxonomy" id="2683198"/>
    <lineage>
        <taxon>Bacteria</taxon>
        <taxon>Pseudomonadati</taxon>
        <taxon>Pseudomonadota</taxon>
        <taxon>Alphaproteobacteria</taxon>
        <taxon>Hyphomicrobiales</taxon>
        <taxon>Devosiaceae</taxon>
        <taxon>Devosia</taxon>
    </lineage>
</organism>
<accession>A0A7X3FQZ9</accession>
<dbReference type="InterPro" id="IPR050680">
    <property type="entry name" value="YpeA/RimI_acetyltransf"/>
</dbReference>
<dbReference type="Pfam" id="PF00583">
    <property type="entry name" value="Acetyltransf_1"/>
    <property type="match status" value="1"/>
</dbReference>
<dbReference type="GO" id="GO:0016747">
    <property type="term" value="F:acyltransferase activity, transferring groups other than amino-acyl groups"/>
    <property type="evidence" value="ECO:0007669"/>
    <property type="project" value="InterPro"/>
</dbReference>
<evidence type="ECO:0000256" key="2">
    <source>
        <dbReference type="ARBA" id="ARBA00023315"/>
    </source>
</evidence>
<feature type="domain" description="N-acetyltransferase" evidence="3">
    <location>
        <begin position="20"/>
        <end position="182"/>
    </location>
</feature>
<dbReference type="AlphaFoldDB" id="A0A7X3FQZ9"/>
<dbReference type="EMBL" id="WQRF01000002">
    <property type="protein sequence ID" value="MVS99176.1"/>
    <property type="molecule type" value="Genomic_DNA"/>
</dbReference>
<dbReference type="InterPro" id="IPR016181">
    <property type="entry name" value="Acyl_CoA_acyltransferase"/>
</dbReference>
<dbReference type="CDD" id="cd04301">
    <property type="entry name" value="NAT_SF"/>
    <property type="match status" value="1"/>
</dbReference>
<comment type="caution">
    <text evidence="4">The sequence shown here is derived from an EMBL/GenBank/DDBJ whole genome shotgun (WGS) entry which is preliminary data.</text>
</comment>
<evidence type="ECO:0000259" key="3">
    <source>
        <dbReference type="PROSITE" id="PS51186"/>
    </source>
</evidence>
<gene>
    <name evidence="4" type="ORF">GO014_09105</name>
</gene>
<evidence type="ECO:0000313" key="5">
    <source>
        <dbReference type="Proteomes" id="UP000438106"/>
    </source>
</evidence>
<dbReference type="InterPro" id="IPR000182">
    <property type="entry name" value="GNAT_dom"/>
</dbReference>
<dbReference type="Gene3D" id="3.40.630.30">
    <property type="match status" value="1"/>
</dbReference>
<evidence type="ECO:0000313" key="4">
    <source>
        <dbReference type="EMBL" id="MVS99176.1"/>
    </source>
</evidence>